<gene>
    <name evidence="1" type="ORF">C4618_01670</name>
</gene>
<dbReference type="InterPro" id="IPR010995">
    <property type="entry name" value="DNA_repair_Rad51/TF_NusA_a-hlx"/>
</dbReference>
<proteinExistence type="predicted"/>
<evidence type="ECO:0000313" key="2">
    <source>
        <dbReference type="Proteomes" id="UP000256718"/>
    </source>
</evidence>
<dbReference type="GO" id="GO:0000166">
    <property type="term" value="F:nucleotide binding"/>
    <property type="evidence" value="ECO:0007669"/>
    <property type="project" value="InterPro"/>
</dbReference>
<evidence type="ECO:0000313" key="1">
    <source>
        <dbReference type="EMBL" id="RDY91160.1"/>
    </source>
</evidence>
<organism evidence="1 2">
    <name type="scientific">Streptococcus agalactiae</name>
    <dbReference type="NCBI Taxonomy" id="1311"/>
    <lineage>
        <taxon>Bacteria</taxon>
        <taxon>Bacillati</taxon>
        <taxon>Bacillota</taxon>
        <taxon>Bacilli</taxon>
        <taxon>Lactobacillales</taxon>
        <taxon>Streptococcaceae</taxon>
        <taxon>Streptococcus</taxon>
    </lineage>
</organism>
<comment type="caution">
    <text evidence="1">The sequence shown here is derived from an EMBL/GenBank/DDBJ whole genome shotgun (WGS) entry which is preliminary data.</text>
</comment>
<name>A0A075N302_STRAG</name>
<protein>
    <recommendedName>
        <fullName evidence="3">Helix-hairpin-helix domain-containing protein</fullName>
    </recommendedName>
</protein>
<evidence type="ECO:0008006" key="3">
    <source>
        <dbReference type="Google" id="ProtNLM"/>
    </source>
</evidence>
<dbReference type="SUPFAM" id="SSF47794">
    <property type="entry name" value="Rad51 N-terminal domain-like"/>
    <property type="match status" value="1"/>
</dbReference>
<sequence>MAKRIKPNKKRELLKAKGINWKDVRLSQTLQEVASPKKKAPEAPKAVDLLEGLTANKQDVLKEAGLVSLEAFAKVSEADVLALKGIGPAAIKQLVDNGVVFAK</sequence>
<dbReference type="KEGG" id="sagg:EN73_02640"/>
<dbReference type="EMBL" id="QHGZ01000049">
    <property type="protein sequence ID" value="RDY91160.1"/>
    <property type="molecule type" value="Genomic_DNA"/>
</dbReference>
<reference evidence="1 2" key="1">
    <citation type="journal article" date="2018" name="Emerg. Microbes Infect.">
        <title>Phenotypic and molecular analysis of nontypeable Group B streptococci: identification of cps2a and hybrid cps2a/cps5 Group B streptococcal capsule gene clusters.</title>
        <authorList>
            <person name="Alhhazmi A."/>
            <person name="Tyrrell G.J."/>
        </authorList>
    </citation>
    <scope>NUCLEOTIDE SEQUENCE [LARGE SCALE GENOMIC DNA]</scope>
    <source>
        <strain evidence="1 2">PLGBS17</strain>
    </source>
</reference>
<dbReference type="AlphaFoldDB" id="A0A075N302"/>
<accession>A0A075N302</accession>
<dbReference type="Proteomes" id="UP000256718">
    <property type="component" value="Unassembled WGS sequence"/>
</dbReference>
<dbReference type="RefSeq" id="WP_001119100.1">
    <property type="nucleotide sequence ID" value="NZ_BCNI01000021.1"/>
</dbReference>
<dbReference type="Gene3D" id="1.10.150.20">
    <property type="entry name" value="5' to 3' exonuclease, C-terminal subdomain"/>
    <property type="match status" value="1"/>
</dbReference>